<feature type="transmembrane region" description="Helical" evidence="1">
    <location>
        <begin position="382"/>
        <end position="402"/>
    </location>
</feature>
<reference evidence="2 3" key="1">
    <citation type="submission" date="2023-02" db="EMBL/GenBank/DDBJ databases">
        <title>Genome Sequence of L. cardiaca H63T.</title>
        <authorList>
            <person name="Lopez A.E."/>
            <person name="Cianciotto N.P."/>
        </authorList>
    </citation>
    <scope>NUCLEOTIDE SEQUENCE [LARGE SCALE GENOMIC DNA]</scope>
    <source>
        <strain evidence="2 3">H63</strain>
    </source>
</reference>
<name>A0ABY8ASM5_9GAMM</name>
<dbReference type="RefSeq" id="WP_275089476.1">
    <property type="nucleotide sequence ID" value="NZ_CP119078.1"/>
</dbReference>
<dbReference type="Proteomes" id="UP001222087">
    <property type="component" value="Chromosome"/>
</dbReference>
<dbReference type="Gene3D" id="3.80.10.10">
    <property type="entry name" value="Ribonuclease Inhibitor"/>
    <property type="match status" value="1"/>
</dbReference>
<gene>
    <name evidence="2" type="ORF">PXX05_02495</name>
</gene>
<keyword evidence="1" id="KW-0812">Transmembrane</keyword>
<proteinExistence type="predicted"/>
<dbReference type="EMBL" id="CP119078">
    <property type="protein sequence ID" value="WED43665.1"/>
    <property type="molecule type" value="Genomic_DNA"/>
</dbReference>
<evidence type="ECO:0008006" key="4">
    <source>
        <dbReference type="Google" id="ProtNLM"/>
    </source>
</evidence>
<dbReference type="SUPFAM" id="SSF52047">
    <property type="entry name" value="RNI-like"/>
    <property type="match status" value="1"/>
</dbReference>
<keyword evidence="3" id="KW-1185">Reference proteome</keyword>
<keyword evidence="1" id="KW-1133">Transmembrane helix</keyword>
<dbReference type="InterPro" id="IPR032675">
    <property type="entry name" value="LRR_dom_sf"/>
</dbReference>
<evidence type="ECO:0000256" key="1">
    <source>
        <dbReference type="SAM" id="Phobius"/>
    </source>
</evidence>
<accession>A0ABY8ASM5</accession>
<organism evidence="2 3">
    <name type="scientific">Legionella cardiaca</name>
    <dbReference type="NCBI Taxonomy" id="1071983"/>
    <lineage>
        <taxon>Bacteria</taxon>
        <taxon>Pseudomonadati</taxon>
        <taxon>Pseudomonadota</taxon>
        <taxon>Gammaproteobacteria</taxon>
        <taxon>Legionellales</taxon>
        <taxon>Legionellaceae</taxon>
        <taxon>Legionella</taxon>
    </lineage>
</organism>
<evidence type="ECO:0000313" key="3">
    <source>
        <dbReference type="Proteomes" id="UP001222087"/>
    </source>
</evidence>
<protein>
    <recommendedName>
        <fullName evidence="4">Ankyrin repeat protein</fullName>
    </recommendedName>
</protein>
<sequence>MLIENFQALISEKNGDLSEIAVQIDGIKTTEQVEQLLAVLSNKNLKIGKLTIVVADEVADFFVSQFKTMASTPAITSLALPRIKLSHTGWETLFEALQNFKELSRLDVENSNFDYGHDLKALGRYLATNPALKEINLCNDTKFDDKTFSSGTKAKELLGYLSTNKNLLTFTYGHQFDTILKPNLSPDLIQKLHSNSLHIGNQKEIAEAAEKLQNANFLKDLQQKLESFIAEDIKDSTLKGTEKEKEIQLDVYGLPLSRKKLLIALTSLKELYSLAKQDKSFDESQQKKIQTLGNYYFSQYSLLTALDDMYQQELKASPHDQSILHNLREDLLQEWKTISEKAASVEQKDKDMHKFLDKWVEKSQRTAGEVKDRTSSAVIKNVLLILGAILTAGIALGIYAFATRKSRAECGHFFFKDIELSKSKVEKITTDLSEFKQSSEDFHKSF</sequence>
<keyword evidence="1" id="KW-0472">Membrane</keyword>
<evidence type="ECO:0000313" key="2">
    <source>
        <dbReference type="EMBL" id="WED43665.1"/>
    </source>
</evidence>